<reference evidence="2 3" key="1">
    <citation type="journal article" date="2014" name="Nature">
        <title>The genome of the recently domesticated crop plant sugar beet (Beta vulgaris).</title>
        <authorList>
            <person name="Dohm J.C."/>
            <person name="Minoche A.E."/>
            <person name="Holtgrawe D."/>
            <person name="Capella-Gutierrez S."/>
            <person name="Zakrzewski F."/>
            <person name="Tafer H."/>
            <person name="Rupp O."/>
            <person name="Sorensen T.R."/>
            <person name="Stracke R."/>
            <person name="Reinhardt R."/>
            <person name="Goesmann A."/>
            <person name="Kraft T."/>
            <person name="Schulz B."/>
            <person name="Stadler P.F."/>
            <person name="Schmidt T."/>
            <person name="Gabaldon T."/>
            <person name="Lehrach H."/>
            <person name="Weisshaar B."/>
            <person name="Himmelbauer H."/>
        </authorList>
    </citation>
    <scope>NUCLEOTIDE SEQUENCE [LARGE SCALE GENOMIC DNA]</scope>
    <source>
        <tissue evidence="2">Taproot</tissue>
    </source>
</reference>
<sequence length="127" mass="13808">MQLSPSSDLIMSSNVASNPPQQIILPPLKLYDIRHLSSSSTKDLPTGPTLVPTGPHLKGHSRIPVFDSDQLSINDGNDNEGEDDQSTEKQSIFSGESTEGSIAGQMSESEVQLELTLGFNKYGEMRY</sequence>
<evidence type="ECO:0000313" key="3">
    <source>
        <dbReference type="Proteomes" id="UP000035740"/>
    </source>
</evidence>
<accession>A0A0J8B1D6</accession>
<proteinExistence type="predicted"/>
<feature type="compositionally biased region" description="Low complexity" evidence="1">
    <location>
        <begin position="44"/>
        <end position="55"/>
    </location>
</feature>
<dbReference type="AlphaFoldDB" id="A0A0J8B1D6"/>
<feature type="region of interest" description="Disordered" evidence="1">
    <location>
        <begin position="38"/>
        <end position="109"/>
    </location>
</feature>
<protein>
    <submittedName>
        <fullName evidence="2">Uncharacterized protein</fullName>
    </submittedName>
</protein>
<feature type="compositionally biased region" description="Polar residues" evidence="1">
    <location>
        <begin position="1"/>
        <end position="18"/>
    </location>
</feature>
<evidence type="ECO:0000256" key="1">
    <source>
        <dbReference type="SAM" id="MobiDB-lite"/>
    </source>
</evidence>
<organism evidence="2 3">
    <name type="scientific">Beta vulgaris subsp. vulgaris</name>
    <name type="common">Beet</name>
    <dbReference type="NCBI Taxonomy" id="3555"/>
    <lineage>
        <taxon>Eukaryota</taxon>
        <taxon>Viridiplantae</taxon>
        <taxon>Streptophyta</taxon>
        <taxon>Embryophyta</taxon>
        <taxon>Tracheophyta</taxon>
        <taxon>Spermatophyta</taxon>
        <taxon>Magnoliopsida</taxon>
        <taxon>eudicotyledons</taxon>
        <taxon>Gunneridae</taxon>
        <taxon>Pentapetalae</taxon>
        <taxon>Caryophyllales</taxon>
        <taxon>Chenopodiaceae</taxon>
        <taxon>Betoideae</taxon>
        <taxon>Beta</taxon>
    </lineage>
</organism>
<keyword evidence="3" id="KW-1185">Reference proteome</keyword>
<dbReference type="Proteomes" id="UP000035740">
    <property type="component" value="Unassembled WGS sequence"/>
</dbReference>
<feature type="region of interest" description="Disordered" evidence="1">
    <location>
        <begin position="1"/>
        <end position="21"/>
    </location>
</feature>
<evidence type="ECO:0000313" key="2">
    <source>
        <dbReference type="EMBL" id="KMS94806.1"/>
    </source>
</evidence>
<name>A0A0J8B1D6_BETVV</name>
<dbReference type="Gramene" id="KMS94806">
    <property type="protein sequence ID" value="KMS94806"/>
    <property type="gene ID" value="BVRB_015150"/>
</dbReference>
<feature type="compositionally biased region" description="Polar residues" evidence="1">
    <location>
        <begin position="88"/>
        <end position="109"/>
    </location>
</feature>
<dbReference type="EMBL" id="KQ090836">
    <property type="protein sequence ID" value="KMS94806.1"/>
    <property type="molecule type" value="Genomic_DNA"/>
</dbReference>
<gene>
    <name evidence="2" type="ORF">BVRB_015150</name>
</gene>